<reference evidence="1 2" key="1">
    <citation type="journal article" date="2014" name="BMC Genomics">
        <title>Genome sequencing of four Aureobasidium pullulans varieties: biotechnological potential, stress tolerance, and description of new species.</title>
        <authorList>
            <person name="Gostin Ar C."/>
            <person name="Ohm R.A."/>
            <person name="Kogej T."/>
            <person name="Sonjak S."/>
            <person name="Turk M."/>
            <person name="Zajc J."/>
            <person name="Zalar P."/>
            <person name="Grube M."/>
            <person name="Sun H."/>
            <person name="Han J."/>
            <person name="Sharma A."/>
            <person name="Chiniquy J."/>
            <person name="Ngan C.Y."/>
            <person name="Lipzen A."/>
            <person name="Barry K."/>
            <person name="Grigoriev I.V."/>
            <person name="Gunde-Cimerman N."/>
        </authorList>
    </citation>
    <scope>NUCLEOTIDE SEQUENCE [LARGE SCALE GENOMIC DNA]</scope>
    <source>
        <strain evidence="1 2">EXF-150</strain>
    </source>
</reference>
<dbReference type="GeneID" id="40752719"/>
<dbReference type="Proteomes" id="UP000030706">
    <property type="component" value="Unassembled WGS sequence"/>
</dbReference>
<protein>
    <submittedName>
        <fullName evidence="1">Uncharacterized protein</fullName>
    </submittedName>
</protein>
<gene>
    <name evidence="1" type="ORF">M438DRAFT_94013</name>
</gene>
<keyword evidence="2" id="KW-1185">Reference proteome</keyword>
<organism evidence="1 2">
    <name type="scientific">Aureobasidium pullulans EXF-150</name>
    <dbReference type="NCBI Taxonomy" id="1043002"/>
    <lineage>
        <taxon>Eukaryota</taxon>
        <taxon>Fungi</taxon>
        <taxon>Dikarya</taxon>
        <taxon>Ascomycota</taxon>
        <taxon>Pezizomycotina</taxon>
        <taxon>Dothideomycetes</taxon>
        <taxon>Dothideomycetidae</taxon>
        <taxon>Dothideales</taxon>
        <taxon>Saccotheciaceae</taxon>
        <taxon>Aureobasidium</taxon>
    </lineage>
</organism>
<evidence type="ECO:0000313" key="2">
    <source>
        <dbReference type="Proteomes" id="UP000030706"/>
    </source>
</evidence>
<accession>A0A074XTG8</accession>
<dbReference type="AlphaFoldDB" id="A0A074XTG8"/>
<dbReference type="EMBL" id="KL584975">
    <property type="protein sequence ID" value="KEQ88898.1"/>
    <property type="molecule type" value="Genomic_DNA"/>
</dbReference>
<name>A0A074XTG8_AURPU</name>
<dbReference type="HOGENOM" id="CLU_918214_0_0_1"/>
<sequence length="303" mass="33782">MHLQCISDISITTSCGFFLFLNLAGTSDCKVIAHKDLARTTKALSTVQKRIFLELMQYFSERAYASSTIKTSSTLAFSKCKDPQGPFDPFRPILFSSSWSSEWSARCRFWEKNAACRVEQGFRRREGGGREAQGTHDVGLDSTGQQCTAAVRAKDTKQSRRQQRPKIQNSSCCLWHPLVLALPPHLMAILGMQDEAAWVNWLLRLTVRRNQTNMDCKTCGSLVATWVCLATSLPEARCLRQQTRGARDGGLGPDELLPGVRQAPVRYERGLMIGLGIGMWARLHASTRSSPAGFFSLVPHAHF</sequence>
<proteinExistence type="predicted"/>
<evidence type="ECO:0000313" key="1">
    <source>
        <dbReference type="EMBL" id="KEQ88898.1"/>
    </source>
</evidence>
<dbReference type="RefSeq" id="XP_029765085.1">
    <property type="nucleotide sequence ID" value="XM_029910413.1"/>
</dbReference>